<proteinExistence type="predicted"/>
<comment type="caution">
    <text evidence="1">The sequence shown here is derived from an EMBL/GenBank/DDBJ whole genome shotgun (WGS) entry which is preliminary data.</text>
</comment>
<gene>
    <name evidence="1" type="ORF">SAMN05878482_106165</name>
</gene>
<reference evidence="1 2" key="1">
    <citation type="submission" date="2017-01" db="EMBL/GenBank/DDBJ databases">
        <authorList>
            <person name="Varghese N."/>
            <person name="Submissions S."/>
        </authorList>
    </citation>
    <scope>NUCLEOTIDE SEQUENCE [LARGE SCALE GENOMIC DNA]</scope>
    <source>
        <strain evidence="1 2">RUG2-6</strain>
    </source>
</reference>
<accession>A0A9X8RC32</accession>
<dbReference type="EMBL" id="FTMX01000006">
    <property type="protein sequence ID" value="SIR84920.1"/>
    <property type="molecule type" value="Genomic_DNA"/>
</dbReference>
<protein>
    <submittedName>
        <fullName evidence="1">Uncharacterized protein</fullName>
    </submittedName>
</protein>
<sequence length="61" mass="6789">MAVGLSQSILLSWLVSSLNIFKTSLSFTFFPVTLNGLKKFATLLPNDWQAETPQKGRGFLK</sequence>
<dbReference type="AlphaFoldDB" id="A0A9X8RC32"/>
<evidence type="ECO:0000313" key="1">
    <source>
        <dbReference type="EMBL" id="SIR84920.1"/>
    </source>
</evidence>
<name>A0A9X8RC32_9BACI</name>
<dbReference type="Proteomes" id="UP000185829">
    <property type="component" value="Unassembled WGS sequence"/>
</dbReference>
<organism evidence="1 2">
    <name type="scientific">Peribacillus simplex</name>
    <dbReference type="NCBI Taxonomy" id="1478"/>
    <lineage>
        <taxon>Bacteria</taxon>
        <taxon>Bacillati</taxon>
        <taxon>Bacillota</taxon>
        <taxon>Bacilli</taxon>
        <taxon>Bacillales</taxon>
        <taxon>Bacillaceae</taxon>
        <taxon>Peribacillus</taxon>
    </lineage>
</organism>
<evidence type="ECO:0000313" key="2">
    <source>
        <dbReference type="Proteomes" id="UP000185829"/>
    </source>
</evidence>